<sequence>MYNFLINCFVIINTGLRRVFLLYRHLRLSFFVIIYLLIYSILCSYRIRIRLLASYCIIPYISYFYIILY</sequence>
<dbReference type="Proteomes" id="UP000596661">
    <property type="component" value="Chromosome 3"/>
</dbReference>
<dbReference type="Gramene" id="novel_model_3625_5bd9a17a.2.5bd9b138">
    <property type="protein sequence ID" value="cds.novel_model_3625_5bd9a17a.2.5bd9b138"/>
    <property type="gene ID" value="novel_gene_1930_5bd9a17a"/>
</dbReference>
<dbReference type="EnsemblPlants" id="novel_model_3625_5bd9a17a.2.5bd9b138">
    <property type="protein sequence ID" value="cds.novel_model_3625_5bd9a17a.2.5bd9b138"/>
    <property type="gene ID" value="novel_gene_1930_5bd9a17a"/>
</dbReference>
<evidence type="ECO:0000313" key="3">
    <source>
        <dbReference type="Proteomes" id="UP000596661"/>
    </source>
</evidence>
<organism evidence="2 3">
    <name type="scientific">Cannabis sativa</name>
    <name type="common">Hemp</name>
    <name type="synonym">Marijuana</name>
    <dbReference type="NCBI Taxonomy" id="3483"/>
    <lineage>
        <taxon>Eukaryota</taxon>
        <taxon>Viridiplantae</taxon>
        <taxon>Streptophyta</taxon>
        <taxon>Embryophyta</taxon>
        <taxon>Tracheophyta</taxon>
        <taxon>Spermatophyta</taxon>
        <taxon>Magnoliopsida</taxon>
        <taxon>eudicotyledons</taxon>
        <taxon>Gunneridae</taxon>
        <taxon>Pentapetalae</taxon>
        <taxon>rosids</taxon>
        <taxon>fabids</taxon>
        <taxon>Rosales</taxon>
        <taxon>Cannabaceae</taxon>
        <taxon>Cannabis</taxon>
    </lineage>
</organism>
<protein>
    <submittedName>
        <fullName evidence="2">Uncharacterized protein</fullName>
    </submittedName>
</protein>
<name>A0A803R0J7_CANSA</name>
<keyword evidence="3" id="KW-1185">Reference proteome</keyword>
<reference evidence="2" key="2">
    <citation type="submission" date="2021-03" db="UniProtKB">
        <authorList>
            <consortium name="EnsemblPlants"/>
        </authorList>
    </citation>
    <scope>IDENTIFICATION</scope>
</reference>
<evidence type="ECO:0000256" key="1">
    <source>
        <dbReference type="SAM" id="Phobius"/>
    </source>
</evidence>
<feature type="transmembrane region" description="Helical" evidence="1">
    <location>
        <begin position="49"/>
        <end position="68"/>
    </location>
</feature>
<dbReference type="EMBL" id="UZAU01000314">
    <property type="status" value="NOT_ANNOTATED_CDS"/>
    <property type="molecule type" value="Genomic_DNA"/>
</dbReference>
<keyword evidence="1" id="KW-0812">Transmembrane</keyword>
<gene>
    <name evidence="2" type="primary">LOC115709803</name>
</gene>
<evidence type="ECO:0000313" key="2">
    <source>
        <dbReference type="EnsemblPlants" id="cds.novel_model_3625_5bd9a17a.2.5bd9b138"/>
    </source>
</evidence>
<feature type="transmembrane region" description="Helical" evidence="1">
    <location>
        <begin position="25"/>
        <end position="42"/>
    </location>
</feature>
<reference evidence="2" key="1">
    <citation type="submission" date="2018-11" db="EMBL/GenBank/DDBJ databases">
        <authorList>
            <person name="Grassa J C."/>
        </authorList>
    </citation>
    <scope>NUCLEOTIDE SEQUENCE [LARGE SCALE GENOMIC DNA]</scope>
</reference>
<accession>A0A803R0J7</accession>
<proteinExistence type="predicted"/>
<keyword evidence="1" id="KW-0472">Membrane</keyword>
<keyword evidence="1" id="KW-1133">Transmembrane helix</keyword>
<dbReference type="AlphaFoldDB" id="A0A803R0J7"/>